<protein>
    <submittedName>
        <fullName evidence="2">Uncharacterized protein</fullName>
    </submittedName>
</protein>
<dbReference type="Proteomes" id="UP000590749">
    <property type="component" value="Unassembled WGS sequence"/>
</dbReference>
<proteinExistence type="predicted"/>
<comment type="caution">
    <text evidence="2">The sequence shown here is derived from an EMBL/GenBank/DDBJ whole genome shotgun (WGS) entry which is preliminary data.</text>
</comment>
<sequence length="153" mass="16694">MNKVLRTLTMAGLGLVAGLAASAPAMAVDGGDKSPAKPATSKVQKHYPYYGDEVVGFFRTLGGCERAGRVGLVRGFWDDYDCDLVGGGYRWGRAWALEVDRNAWNWGRPGFRDYYRGYQYRFGNDGFLGYGPRFGGWVNGPIGNSPFGVGGVY</sequence>
<keyword evidence="3" id="KW-1185">Reference proteome</keyword>
<organism evidence="2 3">
    <name type="scientific">Actinoplanes campanulatus</name>
    <dbReference type="NCBI Taxonomy" id="113559"/>
    <lineage>
        <taxon>Bacteria</taxon>
        <taxon>Bacillati</taxon>
        <taxon>Actinomycetota</taxon>
        <taxon>Actinomycetes</taxon>
        <taxon>Micromonosporales</taxon>
        <taxon>Micromonosporaceae</taxon>
        <taxon>Actinoplanes</taxon>
    </lineage>
</organism>
<reference evidence="2 3" key="1">
    <citation type="submission" date="2020-08" db="EMBL/GenBank/DDBJ databases">
        <title>Genomic Encyclopedia of Type Strains, Phase III (KMG-III): the genomes of soil and plant-associated and newly described type strains.</title>
        <authorList>
            <person name="Whitman W."/>
        </authorList>
    </citation>
    <scope>NUCLEOTIDE SEQUENCE [LARGE SCALE GENOMIC DNA]</scope>
    <source>
        <strain evidence="2 3">CECT 3287</strain>
    </source>
</reference>
<feature type="chain" id="PRO_5031116474" evidence="1">
    <location>
        <begin position="28"/>
        <end position="153"/>
    </location>
</feature>
<accession>A0A7W5FGI4</accession>
<feature type="signal peptide" evidence="1">
    <location>
        <begin position="1"/>
        <end position="27"/>
    </location>
</feature>
<evidence type="ECO:0000313" key="2">
    <source>
        <dbReference type="EMBL" id="MBB3097512.1"/>
    </source>
</evidence>
<gene>
    <name evidence="2" type="ORF">FHR83_005190</name>
</gene>
<dbReference type="RefSeq" id="WP_183222916.1">
    <property type="nucleotide sequence ID" value="NZ_BMPW01000011.1"/>
</dbReference>
<keyword evidence="1" id="KW-0732">Signal</keyword>
<name>A0A7W5FGI4_9ACTN</name>
<dbReference type="EMBL" id="JACHXF010000011">
    <property type="protein sequence ID" value="MBB3097512.1"/>
    <property type="molecule type" value="Genomic_DNA"/>
</dbReference>
<evidence type="ECO:0000256" key="1">
    <source>
        <dbReference type="SAM" id="SignalP"/>
    </source>
</evidence>
<evidence type="ECO:0000313" key="3">
    <source>
        <dbReference type="Proteomes" id="UP000590749"/>
    </source>
</evidence>
<dbReference type="AlphaFoldDB" id="A0A7W5FGI4"/>